<accession>A0AAJ6FLF5</accession>
<keyword evidence="1" id="KW-0812">Transmembrane</keyword>
<protein>
    <recommendedName>
        <fullName evidence="4">Elongation factor Ts</fullName>
    </recommendedName>
</protein>
<evidence type="ECO:0000313" key="3">
    <source>
        <dbReference type="Proteomes" id="UP001237869"/>
    </source>
</evidence>
<dbReference type="RefSeq" id="WP_280956074.1">
    <property type="nucleotide sequence ID" value="NZ_CP092145.1"/>
</dbReference>
<keyword evidence="1" id="KW-1133">Transmembrane helix</keyword>
<dbReference type="Proteomes" id="UP001237869">
    <property type="component" value="Chromosome"/>
</dbReference>
<evidence type="ECO:0000256" key="1">
    <source>
        <dbReference type="SAM" id="Phobius"/>
    </source>
</evidence>
<proteinExistence type="predicted"/>
<reference evidence="2" key="1">
    <citation type="submission" date="2022-02" db="EMBL/GenBank/DDBJ databases">
        <title>Long-read sequencing of the primary endosymbionts of Cacopsylla melanoneura.</title>
        <authorList>
            <person name="Dittmer J."/>
            <person name="Corretto E."/>
            <person name="Stauffer C."/>
            <person name="Schuler H."/>
        </authorList>
    </citation>
    <scope>NUCLEOTIDE SEQUENCE</scope>
    <source>
        <strain evidence="2">Cmel4</strain>
    </source>
</reference>
<name>A0AAJ6FLF5_CARRU</name>
<organism evidence="2 3">
    <name type="scientific">Carsonella ruddii</name>
    <dbReference type="NCBI Taxonomy" id="114186"/>
    <lineage>
        <taxon>Bacteria</taxon>
        <taxon>Pseudomonadati</taxon>
        <taxon>Pseudomonadota</taxon>
        <taxon>Gammaproteobacteria</taxon>
        <taxon>Oceanospirillales</taxon>
        <taxon>Halomonadaceae</taxon>
        <taxon>Zymobacter group</taxon>
        <taxon>Candidatus Carsonella</taxon>
    </lineage>
</organism>
<evidence type="ECO:0000313" key="2">
    <source>
        <dbReference type="EMBL" id="WGS67270.1"/>
    </source>
</evidence>
<dbReference type="EMBL" id="CP092148">
    <property type="protein sequence ID" value="WGS67270.1"/>
    <property type="molecule type" value="Genomic_DNA"/>
</dbReference>
<feature type="transmembrane region" description="Helical" evidence="1">
    <location>
        <begin position="172"/>
        <end position="194"/>
    </location>
</feature>
<gene>
    <name evidence="2" type="ORF">MEJ65_00115</name>
</gene>
<evidence type="ECO:0008006" key="4">
    <source>
        <dbReference type="Google" id="ProtNLM"/>
    </source>
</evidence>
<dbReference type="AlphaFoldDB" id="A0AAJ6FLF5"/>
<sequence length="205" mass="24964">MLNIDLIIKIKKKFNFNIGECKKLLEKNYWNYEKTIMFIKNKIVKNNNLNFNFFSILTVNNKENIFVFKLLYNSIIINNSNILEDFKLKIKNINLEKLKEEILLLSLKLKEIIYLEKILIFLNKNVFFYNHKNDFFCLINYKKKNLNLCCQIIYNKINFINYKCKNSLKNQFFIQNNLLISTIFDITLINYIFLINKKNAYFYYE</sequence>
<keyword evidence="1" id="KW-0472">Membrane</keyword>